<dbReference type="InterPro" id="IPR039424">
    <property type="entry name" value="SBP_5"/>
</dbReference>
<feature type="chain" id="PRO_5037963704" evidence="4">
    <location>
        <begin position="27"/>
        <end position="510"/>
    </location>
</feature>
<dbReference type="GO" id="GO:0015833">
    <property type="term" value="P:peptide transport"/>
    <property type="evidence" value="ECO:0007669"/>
    <property type="project" value="TreeGrafter"/>
</dbReference>
<comment type="subcellular location">
    <subcellularLocation>
        <location evidence="1">Periplasm</location>
    </subcellularLocation>
</comment>
<organism evidence="6 7">
    <name type="scientific">Nitratireductor aestuarii</name>
    <dbReference type="NCBI Taxonomy" id="1735103"/>
    <lineage>
        <taxon>Bacteria</taxon>
        <taxon>Pseudomonadati</taxon>
        <taxon>Pseudomonadota</taxon>
        <taxon>Alphaproteobacteria</taxon>
        <taxon>Hyphomicrobiales</taxon>
        <taxon>Phyllobacteriaceae</taxon>
        <taxon>Nitratireductor</taxon>
    </lineage>
</organism>
<sequence length="510" mass="56205">MKISNSLIRRYCAIVPLVLAASGAFADQSNDTLRVAVARETDFIDSIHTSSLDADLFSTIIYDTLIYADRATGEYKPLLATSWTWTDDTTIEFKLREGIKFQNGEPFNADDVVYTFQQLMNMDNNFRQQKQDFGNIAGVEKIDDYTVKLTLKTPEPTFENVLVARVNIWPDEYTEANGHMIHATKPVGTGPYALQDMQKGSSYTLVKNPDYFDGARPQPSIGTIEVRVIPEIQTQIAELMSGGLDMALSLSPNDAAGLDGVPGITVQTGQSTRMYFLSMNVAAKENNPLNNADVRKAVSYAINKEEMVHSLISPDAAVLATNCNPSQNFCLTDIEPTYSFDVAKAKELMASAGFAEGFDVTLMAEANIRPIGEALQGYLSAIGVRVNLETMPLPAWRERYIKGESQMSIVGWGSGVSSIDISNTLGIFFNGSSTDYVQDKEIPDWNAAALSSMDKAERESLYRKTLTRINEEAYVVPLYGTVATYVTSEQVNYQAPVIDFPDLSLASWAK</sequence>
<dbReference type="Proteomes" id="UP000636264">
    <property type="component" value="Unassembled WGS sequence"/>
</dbReference>
<dbReference type="PANTHER" id="PTHR30290">
    <property type="entry name" value="PERIPLASMIC BINDING COMPONENT OF ABC TRANSPORTER"/>
    <property type="match status" value="1"/>
</dbReference>
<dbReference type="RefSeq" id="WP_188720924.1">
    <property type="nucleotide sequence ID" value="NZ_BMIF01000005.1"/>
</dbReference>
<dbReference type="SUPFAM" id="SSF53850">
    <property type="entry name" value="Periplasmic binding protein-like II"/>
    <property type="match status" value="1"/>
</dbReference>
<feature type="signal peptide" evidence="4">
    <location>
        <begin position="1"/>
        <end position="26"/>
    </location>
</feature>
<dbReference type="PROSITE" id="PS01040">
    <property type="entry name" value="SBP_BACTERIAL_5"/>
    <property type="match status" value="1"/>
</dbReference>
<evidence type="ECO:0000259" key="5">
    <source>
        <dbReference type="Pfam" id="PF00496"/>
    </source>
</evidence>
<keyword evidence="7" id="KW-1185">Reference proteome</keyword>
<dbReference type="Gene3D" id="3.10.105.10">
    <property type="entry name" value="Dipeptide-binding Protein, Domain 3"/>
    <property type="match status" value="1"/>
</dbReference>
<evidence type="ECO:0000256" key="3">
    <source>
        <dbReference type="ARBA" id="ARBA00022729"/>
    </source>
</evidence>
<evidence type="ECO:0000256" key="1">
    <source>
        <dbReference type="ARBA" id="ARBA00004418"/>
    </source>
</evidence>
<dbReference type="EMBL" id="BMIF01000005">
    <property type="protein sequence ID" value="GGA66186.1"/>
    <property type="molecule type" value="Genomic_DNA"/>
</dbReference>
<dbReference type="InterPro" id="IPR030678">
    <property type="entry name" value="Peptide/Ni-bd"/>
</dbReference>
<dbReference type="AlphaFoldDB" id="A0A916W4W1"/>
<dbReference type="GO" id="GO:0043190">
    <property type="term" value="C:ATP-binding cassette (ABC) transporter complex"/>
    <property type="evidence" value="ECO:0007669"/>
    <property type="project" value="InterPro"/>
</dbReference>
<evidence type="ECO:0000256" key="4">
    <source>
        <dbReference type="SAM" id="SignalP"/>
    </source>
</evidence>
<evidence type="ECO:0000313" key="6">
    <source>
        <dbReference type="EMBL" id="GGA66186.1"/>
    </source>
</evidence>
<comment type="caution">
    <text evidence="6">The sequence shown here is derived from an EMBL/GenBank/DDBJ whole genome shotgun (WGS) entry which is preliminary data.</text>
</comment>
<name>A0A916W4W1_9HYPH</name>
<dbReference type="GO" id="GO:0030288">
    <property type="term" value="C:outer membrane-bounded periplasmic space"/>
    <property type="evidence" value="ECO:0007669"/>
    <property type="project" value="UniProtKB-ARBA"/>
</dbReference>
<feature type="domain" description="Solute-binding protein family 5" evidence="5">
    <location>
        <begin position="74"/>
        <end position="418"/>
    </location>
</feature>
<keyword evidence="3 4" id="KW-0732">Signal</keyword>
<reference evidence="6" key="1">
    <citation type="journal article" date="2014" name="Int. J. Syst. Evol. Microbiol.">
        <title>Complete genome sequence of Corynebacterium casei LMG S-19264T (=DSM 44701T), isolated from a smear-ripened cheese.</title>
        <authorList>
            <consortium name="US DOE Joint Genome Institute (JGI-PGF)"/>
            <person name="Walter F."/>
            <person name="Albersmeier A."/>
            <person name="Kalinowski J."/>
            <person name="Ruckert C."/>
        </authorList>
    </citation>
    <scope>NUCLEOTIDE SEQUENCE</scope>
    <source>
        <strain evidence="6">CGMCC 1.15320</strain>
    </source>
</reference>
<evidence type="ECO:0000256" key="2">
    <source>
        <dbReference type="ARBA" id="ARBA00005695"/>
    </source>
</evidence>
<dbReference type="Gene3D" id="3.40.190.10">
    <property type="entry name" value="Periplasmic binding protein-like II"/>
    <property type="match status" value="1"/>
</dbReference>
<gene>
    <name evidence="6" type="ORF">GCM10011385_20110</name>
</gene>
<accession>A0A916W4W1</accession>
<dbReference type="Gene3D" id="3.90.76.10">
    <property type="entry name" value="Dipeptide-binding Protein, Domain 1"/>
    <property type="match status" value="1"/>
</dbReference>
<dbReference type="GO" id="GO:1904680">
    <property type="term" value="F:peptide transmembrane transporter activity"/>
    <property type="evidence" value="ECO:0007669"/>
    <property type="project" value="TreeGrafter"/>
</dbReference>
<dbReference type="InterPro" id="IPR000914">
    <property type="entry name" value="SBP_5_dom"/>
</dbReference>
<dbReference type="PIRSF" id="PIRSF002741">
    <property type="entry name" value="MppA"/>
    <property type="match status" value="1"/>
</dbReference>
<reference evidence="6" key="2">
    <citation type="submission" date="2020-09" db="EMBL/GenBank/DDBJ databases">
        <authorList>
            <person name="Sun Q."/>
            <person name="Zhou Y."/>
        </authorList>
    </citation>
    <scope>NUCLEOTIDE SEQUENCE</scope>
    <source>
        <strain evidence="6">CGMCC 1.15320</strain>
    </source>
</reference>
<dbReference type="Pfam" id="PF00496">
    <property type="entry name" value="SBP_bac_5"/>
    <property type="match status" value="1"/>
</dbReference>
<evidence type="ECO:0000313" key="7">
    <source>
        <dbReference type="Proteomes" id="UP000636264"/>
    </source>
</evidence>
<dbReference type="InterPro" id="IPR023765">
    <property type="entry name" value="SBP_5_CS"/>
</dbReference>
<protein>
    <submittedName>
        <fullName evidence="6">ABC transporter substrate-binding protein</fullName>
    </submittedName>
</protein>
<proteinExistence type="inferred from homology"/>
<comment type="similarity">
    <text evidence="2">Belongs to the bacterial solute-binding protein 5 family.</text>
</comment>